<dbReference type="NCBIfam" id="TIGR01924">
    <property type="entry name" value="rsbW_low_gc"/>
    <property type="match status" value="1"/>
</dbReference>
<evidence type="ECO:0000256" key="6">
    <source>
        <dbReference type="HAMAP-Rule" id="MF_00638"/>
    </source>
</evidence>
<keyword evidence="3 6" id="KW-0547">Nucleotide-binding</keyword>
<name>A0A8J2VNE8_9BACL</name>
<dbReference type="GO" id="GO:0004674">
    <property type="term" value="F:protein serine/threonine kinase activity"/>
    <property type="evidence" value="ECO:0007669"/>
    <property type="project" value="UniProtKB-KW"/>
</dbReference>
<gene>
    <name evidence="6 8" type="primary">rsbW</name>
    <name evidence="8" type="ORF">GCM10011391_11440</name>
</gene>
<comment type="catalytic activity">
    <reaction evidence="6">
        <text>L-threonyl-[protein] + ATP = O-phospho-L-threonyl-[protein] + ADP + H(+)</text>
        <dbReference type="Rhea" id="RHEA:46608"/>
        <dbReference type="Rhea" id="RHEA-COMP:11060"/>
        <dbReference type="Rhea" id="RHEA-COMP:11605"/>
        <dbReference type="ChEBI" id="CHEBI:15378"/>
        <dbReference type="ChEBI" id="CHEBI:30013"/>
        <dbReference type="ChEBI" id="CHEBI:30616"/>
        <dbReference type="ChEBI" id="CHEBI:61977"/>
        <dbReference type="ChEBI" id="CHEBI:456216"/>
        <dbReference type="EC" id="2.7.11.1"/>
    </reaction>
</comment>
<keyword evidence="9" id="KW-1185">Reference proteome</keyword>
<proteinExistence type="inferred from homology"/>
<dbReference type="GO" id="GO:0016989">
    <property type="term" value="F:sigma factor antagonist activity"/>
    <property type="evidence" value="ECO:0007669"/>
    <property type="project" value="InterPro"/>
</dbReference>
<keyword evidence="4 6" id="KW-0418">Kinase</keyword>
<reference evidence="8" key="2">
    <citation type="submission" date="2020-09" db="EMBL/GenBank/DDBJ databases">
        <authorList>
            <person name="Sun Q."/>
            <person name="Zhou Y."/>
        </authorList>
    </citation>
    <scope>NUCLEOTIDE SEQUENCE</scope>
    <source>
        <strain evidence="8">CGMCC 1.15371</strain>
    </source>
</reference>
<dbReference type="Gene3D" id="3.30.565.10">
    <property type="entry name" value="Histidine kinase-like ATPase, C-terminal domain"/>
    <property type="match status" value="1"/>
</dbReference>
<dbReference type="CDD" id="cd16936">
    <property type="entry name" value="HATPase_RsbW-like"/>
    <property type="match status" value="1"/>
</dbReference>
<sequence>MKPTSDTIELTIPAKAEYIGVVRLTASGVANRMGYPYDAIEDIKVAISEAITNAVNHAYSEDEEGEVAVRFQLLPDRLEIMVADKGRSFNVNAILEEMKPLDASASLEELSEGGLGLFLIDTLMDQVTFNNDSGIAVIMTKFLQRDEVELHADRIKQSYDRPVGR</sequence>
<dbReference type="PANTHER" id="PTHR35526:SF9">
    <property type="entry name" value="SERINE-PROTEIN KINASE RSBW"/>
    <property type="match status" value="1"/>
</dbReference>
<reference evidence="8" key="1">
    <citation type="journal article" date="2014" name="Int. J. Syst. Evol. Microbiol.">
        <title>Complete genome sequence of Corynebacterium casei LMG S-19264T (=DSM 44701T), isolated from a smear-ripened cheese.</title>
        <authorList>
            <consortium name="US DOE Joint Genome Institute (JGI-PGF)"/>
            <person name="Walter F."/>
            <person name="Albersmeier A."/>
            <person name="Kalinowski J."/>
            <person name="Ruckert C."/>
        </authorList>
    </citation>
    <scope>NUCLEOTIDE SEQUENCE</scope>
    <source>
        <strain evidence="8">CGMCC 1.15371</strain>
    </source>
</reference>
<comment type="similarity">
    <text evidence="6">Belongs to the anti-sigma-factor family.</text>
</comment>
<dbReference type="InterPro" id="IPR036890">
    <property type="entry name" value="HATPase_C_sf"/>
</dbReference>
<evidence type="ECO:0000313" key="9">
    <source>
        <dbReference type="Proteomes" id="UP000628775"/>
    </source>
</evidence>
<dbReference type="EMBL" id="BMIR01000003">
    <property type="protein sequence ID" value="GGE34454.1"/>
    <property type="molecule type" value="Genomic_DNA"/>
</dbReference>
<accession>A0A8J2VNE8</accession>
<dbReference type="RefSeq" id="WP_188690436.1">
    <property type="nucleotide sequence ID" value="NZ_BMIR01000003.1"/>
</dbReference>
<comment type="catalytic activity">
    <reaction evidence="6">
        <text>L-seryl-[protein] + ATP = O-phospho-L-seryl-[protein] + ADP + H(+)</text>
        <dbReference type="Rhea" id="RHEA:17989"/>
        <dbReference type="Rhea" id="RHEA-COMP:9863"/>
        <dbReference type="Rhea" id="RHEA-COMP:11604"/>
        <dbReference type="ChEBI" id="CHEBI:15378"/>
        <dbReference type="ChEBI" id="CHEBI:29999"/>
        <dbReference type="ChEBI" id="CHEBI:30616"/>
        <dbReference type="ChEBI" id="CHEBI:83421"/>
        <dbReference type="ChEBI" id="CHEBI:456216"/>
        <dbReference type="EC" id="2.7.11.1"/>
    </reaction>
</comment>
<feature type="domain" description="Histidine kinase/HSP90-like ATPase" evidence="7">
    <location>
        <begin position="12"/>
        <end position="141"/>
    </location>
</feature>
<dbReference type="HAMAP" id="MF_00638">
    <property type="entry name" value="Anti_sigma_B"/>
    <property type="match status" value="1"/>
</dbReference>
<evidence type="ECO:0000259" key="7">
    <source>
        <dbReference type="Pfam" id="PF13581"/>
    </source>
</evidence>
<dbReference type="Pfam" id="PF13581">
    <property type="entry name" value="HATPase_c_2"/>
    <property type="match status" value="1"/>
</dbReference>
<comment type="caution">
    <text evidence="8">The sequence shown here is derived from an EMBL/GenBank/DDBJ whole genome shotgun (WGS) entry which is preliminary data.</text>
</comment>
<dbReference type="SUPFAM" id="SSF55874">
    <property type="entry name" value="ATPase domain of HSP90 chaperone/DNA topoisomerase II/histidine kinase"/>
    <property type="match status" value="1"/>
</dbReference>
<comment type="function">
    <text evidence="6">Negative regulator of sigma-B activity. Phosphorylates and inactivates its specific antagonist protein, RsbV. Upon phosphorylation of RsbV, RsbW is released and binds to sigma-B, thereby blocking its ability to form an RNA polymerase holoenzyme (E-sigma-B).</text>
</comment>
<dbReference type="Proteomes" id="UP000628775">
    <property type="component" value="Unassembled WGS sequence"/>
</dbReference>
<organism evidence="8 9">
    <name type="scientific">Pullulanibacillus camelliae</name>
    <dbReference type="NCBI Taxonomy" id="1707096"/>
    <lineage>
        <taxon>Bacteria</taxon>
        <taxon>Bacillati</taxon>
        <taxon>Bacillota</taxon>
        <taxon>Bacilli</taxon>
        <taxon>Bacillales</taxon>
        <taxon>Sporolactobacillaceae</taxon>
        <taxon>Pullulanibacillus</taxon>
    </lineage>
</organism>
<keyword evidence="5 6" id="KW-0067">ATP-binding</keyword>
<evidence type="ECO:0000256" key="4">
    <source>
        <dbReference type="ARBA" id="ARBA00022777"/>
    </source>
</evidence>
<dbReference type="PANTHER" id="PTHR35526">
    <property type="entry name" value="ANTI-SIGMA-F FACTOR RSBW-RELATED"/>
    <property type="match status" value="1"/>
</dbReference>
<keyword evidence="1 6" id="KW-0723">Serine/threonine-protein kinase</keyword>
<dbReference type="NCBIfam" id="NF003144">
    <property type="entry name" value="PRK04069.1"/>
    <property type="match status" value="1"/>
</dbReference>
<evidence type="ECO:0000256" key="3">
    <source>
        <dbReference type="ARBA" id="ARBA00022741"/>
    </source>
</evidence>
<protein>
    <recommendedName>
        <fullName evidence="6">Serine-protein kinase RsbW</fullName>
        <ecNumber evidence="6">2.7.11.1</ecNumber>
    </recommendedName>
    <alternativeName>
        <fullName evidence="6">Anti-sigma-B factor</fullName>
    </alternativeName>
    <alternativeName>
        <fullName evidence="6">Sigma-B negative effector RsbW</fullName>
    </alternativeName>
</protein>
<dbReference type="AlphaFoldDB" id="A0A8J2VNE8"/>
<evidence type="ECO:0000256" key="5">
    <source>
        <dbReference type="ARBA" id="ARBA00022840"/>
    </source>
</evidence>
<dbReference type="InterPro" id="IPR050267">
    <property type="entry name" value="Anti-sigma-factor_SerPK"/>
</dbReference>
<keyword evidence="2 6" id="KW-0808">Transferase</keyword>
<evidence type="ECO:0000256" key="1">
    <source>
        <dbReference type="ARBA" id="ARBA00022527"/>
    </source>
</evidence>
<dbReference type="InterPro" id="IPR010193">
    <property type="entry name" value="RsbW"/>
</dbReference>
<evidence type="ECO:0000313" key="8">
    <source>
        <dbReference type="EMBL" id="GGE34454.1"/>
    </source>
</evidence>
<dbReference type="GO" id="GO:0005524">
    <property type="term" value="F:ATP binding"/>
    <property type="evidence" value="ECO:0007669"/>
    <property type="project" value="UniProtKB-KW"/>
</dbReference>
<dbReference type="InterPro" id="IPR003594">
    <property type="entry name" value="HATPase_dom"/>
</dbReference>
<dbReference type="EC" id="2.7.11.1" evidence="6"/>
<evidence type="ECO:0000256" key="2">
    <source>
        <dbReference type="ARBA" id="ARBA00022679"/>
    </source>
</evidence>